<dbReference type="Pfam" id="PF24913">
    <property type="entry name" value="WHD_AAA_fung"/>
    <property type="match status" value="1"/>
</dbReference>
<accession>A0A5N6WNL8</accession>
<dbReference type="EMBL" id="ML741848">
    <property type="protein sequence ID" value="KAE8322353.1"/>
    <property type="molecule type" value="Genomic_DNA"/>
</dbReference>
<gene>
    <name evidence="3" type="ORF">BDV39DRAFT_218655</name>
</gene>
<dbReference type="Gene3D" id="3.40.50.300">
    <property type="entry name" value="P-loop containing nucleotide triphosphate hydrolases"/>
    <property type="match status" value="1"/>
</dbReference>
<protein>
    <submittedName>
        <fullName evidence="3">Uncharacterized protein</fullName>
    </submittedName>
</protein>
<dbReference type="SUPFAM" id="SSF52540">
    <property type="entry name" value="P-loop containing nucleoside triphosphate hydrolases"/>
    <property type="match status" value="1"/>
</dbReference>
<dbReference type="Proteomes" id="UP000325945">
    <property type="component" value="Unassembled WGS sequence"/>
</dbReference>
<dbReference type="AlphaFoldDB" id="A0A5N6WNL8"/>
<proteinExistence type="predicted"/>
<dbReference type="InterPro" id="IPR027417">
    <property type="entry name" value="P-loop_NTPase"/>
</dbReference>
<dbReference type="Pfam" id="PF13191">
    <property type="entry name" value="AAA_16"/>
    <property type="match status" value="1"/>
</dbReference>
<evidence type="ECO:0000313" key="4">
    <source>
        <dbReference type="Proteomes" id="UP000325945"/>
    </source>
</evidence>
<evidence type="ECO:0000259" key="1">
    <source>
        <dbReference type="Pfam" id="PF13191"/>
    </source>
</evidence>
<name>A0A5N6WNL8_9EURO</name>
<dbReference type="PANTHER" id="PTHR36168">
    <property type="entry name" value="CHROMOSOME 1, WHOLE GENOME SHOTGUN SEQUENCE"/>
    <property type="match status" value="1"/>
</dbReference>
<evidence type="ECO:0000313" key="3">
    <source>
        <dbReference type="EMBL" id="KAE8322353.1"/>
    </source>
</evidence>
<evidence type="ECO:0000259" key="2">
    <source>
        <dbReference type="Pfam" id="PF24913"/>
    </source>
</evidence>
<feature type="domain" description="Orc1-like AAA ATPase" evidence="1">
    <location>
        <begin position="95"/>
        <end position="226"/>
    </location>
</feature>
<dbReference type="PANTHER" id="PTHR36168:SF4">
    <property type="entry name" value="ORC1-LIKE AAA ATPASE DOMAIN-CONTAINING PROTEIN"/>
    <property type="match status" value="1"/>
</dbReference>
<dbReference type="InterPro" id="IPR056808">
    <property type="entry name" value="HTH_AAA"/>
</dbReference>
<organism evidence="3 4">
    <name type="scientific">Aspergillus sergii</name>
    <dbReference type="NCBI Taxonomy" id="1034303"/>
    <lineage>
        <taxon>Eukaryota</taxon>
        <taxon>Fungi</taxon>
        <taxon>Dikarya</taxon>
        <taxon>Ascomycota</taxon>
        <taxon>Pezizomycotina</taxon>
        <taxon>Eurotiomycetes</taxon>
        <taxon>Eurotiomycetidae</taxon>
        <taxon>Eurotiales</taxon>
        <taxon>Aspergillaceae</taxon>
        <taxon>Aspergillus</taxon>
        <taxon>Aspergillus subgen. Circumdati</taxon>
    </lineage>
</organism>
<dbReference type="InterPro" id="IPR041664">
    <property type="entry name" value="AAA_16"/>
</dbReference>
<reference evidence="4" key="1">
    <citation type="submission" date="2019-04" db="EMBL/GenBank/DDBJ databases">
        <title>Friends and foes A comparative genomics studyof 23 Aspergillus species from section Flavi.</title>
        <authorList>
            <consortium name="DOE Joint Genome Institute"/>
            <person name="Kjaerbolling I."/>
            <person name="Vesth T."/>
            <person name="Frisvad J.C."/>
            <person name="Nybo J.L."/>
            <person name="Theobald S."/>
            <person name="Kildgaard S."/>
            <person name="Isbrandt T."/>
            <person name="Kuo A."/>
            <person name="Sato A."/>
            <person name="Lyhne E.K."/>
            <person name="Kogle M.E."/>
            <person name="Wiebenga A."/>
            <person name="Kun R.S."/>
            <person name="Lubbers R.J."/>
            <person name="Makela M.R."/>
            <person name="Barry K."/>
            <person name="Chovatia M."/>
            <person name="Clum A."/>
            <person name="Daum C."/>
            <person name="Haridas S."/>
            <person name="He G."/>
            <person name="LaButti K."/>
            <person name="Lipzen A."/>
            <person name="Mondo S."/>
            <person name="Riley R."/>
            <person name="Salamov A."/>
            <person name="Simmons B.A."/>
            <person name="Magnuson J.K."/>
            <person name="Henrissat B."/>
            <person name="Mortensen U.H."/>
            <person name="Larsen T.O."/>
            <person name="Devries R.P."/>
            <person name="Grigoriev I.V."/>
            <person name="Machida M."/>
            <person name="Baker S.E."/>
            <person name="Andersen M.R."/>
        </authorList>
    </citation>
    <scope>NUCLEOTIDE SEQUENCE [LARGE SCALE GENOMIC DNA]</scope>
    <source>
        <strain evidence="4">CBS 130017</strain>
    </source>
</reference>
<sequence>MPPRILTTLNAEKIHTSTQNLDPSRSYTHSATLATGLILILGGYTYHVYYQNSVLSKIQNAFYNKTSTNNHDSDTSCNTEKFYIQRPEQPLIDEIVRGNEAGHYWLIFGEKGTGKTSMLVHAMRDIYGRGVVMLDAHCDINVFRLRLGRALDFAYSEDYLGGWLSTREPRDGTALLDIERAMNSLEKVAIRHQETHGRPLVLVINDIHHIQDDTEDGRRLLTLLQQRAESWAAGELVTVVFTSDEYRMSDSLKLHAARMNVLNVRDITVDLVVQSLKEYWLHAFWEEVPVEILERIYSMVGGRLRFLDEIAKSRDILKTCELICERERRWFLKKCWILGRNMHEGAKEQQEYCLPGIPLHEAQQLMTRADLPQKLNQMNILSIDDNDIVTASSVPMQSAFRAVCSEDGFKKQLKATTDRLSDIESLERTTEITMKDLVNDGQYEISKERGVRGEKNIRISYRKPLSYSSWSW</sequence>
<keyword evidence="4" id="KW-1185">Reference proteome</keyword>
<feature type="domain" description="AAA protein C-terminal winged helix" evidence="2">
    <location>
        <begin position="341"/>
        <end position="424"/>
    </location>
</feature>